<accession>A0A0B6YGC3</accession>
<reference evidence="2" key="1">
    <citation type="submission" date="2014-12" db="EMBL/GenBank/DDBJ databases">
        <title>Insight into the proteome of Arion vulgaris.</title>
        <authorList>
            <person name="Aradska J."/>
            <person name="Bulat T."/>
            <person name="Smidak R."/>
            <person name="Sarate P."/>
            <person name="Gangsoo J."/>
            <person name="Sialana F."/>
            <person name="Bilban M."/>
            <person name="Lubec G."/>
        </authorList>
    </citation>
    <scope>NUCLEOTIDE SEQUENCE</scope>
    <source>
        <tissue evidence="2">Skin</tissue>
    </source>
</reference>
<feature type="non-terminal residue" evidence="2">
    <location>
        <position position="70"/>
    </location>
</feature>
<organism evidence="2">
    <name type="scientific">Arion vulgaris</name>
    <dbReference type="NCBI Taxonomy" id="1028688"/>
    <lineage>
        <taxon>Eukaryota</taxon>
        <taxon>Metazoa</taxon>
        <taxon>Spiralia</taxon>
        <taxon>Lophotrochozoa</taxon>
        <taxon>Mollusca</taxon>
        <taxon>Gastropoda</taxon>
        <taxon>Heterobranchia</taxon>
        <taxon>Euthyneura</taxon>
        <taxon>Panpulmonata</taxon>
        <taxon>Eupulmonata</taxon>
        <taxon>Stylommatophora</taxon>
        <taxon>Helicina</taxon>
        <taxon>Arionoidea</taxon>
        <taxon>Arionidae</taxon>
        <taxon>Arion</taxon>
    </lineage>
</organism>
<dbReference type="EMBL" id="HACG01008418">
    <property type="protein sequence ID" value="CEK55283.1"/>
    <property type="molecule type" value="Transcribed_RNA"/>
</dbReference>
<feature type="region of interest" description="Disordered" evidence="1">
    <location>
        <begin position="32"/>
        <end position="70"/>
    </location>
</feature>
<feature type="non-terminal residue" evidence="2">
    <location>
        <position position="1"/>
    </location>
</feature>
<protein>
    <submittedName>
        <fullName evidence="2">Uncharacterized protein</fullName>
    </submittedName>
</protein>
<sequence length="70" mass="7797">PLRDGDDDFKSVSTSFKRFSKDHKKHITIAYESDQEMTTTPQISSDSAPSLTKKADQDKFVPPTCTCDGN</sequence>
<evidence type="ECO:0000313" key="2">
    <source>
        <dbReference type="EMBL" id="CEK55283.1"/>
    </source>
</evidence>
<proteinExistence type="predicted"/>
<evidence type="ECO:0000256" key="1">
    <source>
        <dbReference type="SAM" id="MobiDB-lite"/>
    </source>
</evidence>
<dbReference type="AlphaFoldDB" id="A0A0B6YGC3"/>
<feature type="compositionally biased region" description="Polar residues" evidence="1">
    <location>
        <begin position="36"/>
        <end position="50"/>
    </location>
</feature>
<gene>
    <name evidence="2" type="primary">ORF24815</name>
</gene>
<name>A0A0B6YGC3_9EUPU</name>